<sequence>MVSTARPPKREVSYQTIYEATETRWRRIREAQKPLDARIKAVRDAETALEAARGALEAAKRAIITAQRALETAEAAVPPFRDRLDEAAQPIDEELERLRQEGCVSPFERLLPELLADIFLFRVESDPPASVLDPPDFALVGRAPFTLASVCRLWRDVALANARVWRNIYIWAKGCTSTLTSGVEIAIQRAGHRNLHFYVFASGSLPPRLRAIVREALANGAVLKLFADAKFMRDDLHWLVDVLPVTGATSLRDLHVQGETDFNAQLQDVAPNLRVLTASIDRFSASYSSVLSHQHVEAVQIVAPLTSALTGAQFSGTLCARVLDAFPNATRISFDKSVLGKIYYRIPLFKHEKLHSLRIDEEGGFPALADEYWLPALEHVSIAIAALNSSSRLSDISGPLHILTHGSSSIKTVYLDAYMIKLHMLIPALHNLLLLEEFDCPNGAPDSSFLSALALPLCPRLTLLRVGAIKDTAIAEQLLDTIALRNEDVNVARLRNAAAVFKPLLDPDAYAARLRNLLVAVP</sequence>
<dbReference type="InParanoid" id="A0A165IW43"/>
<proteinExistence type="predicted"/>
<dbReference type="Proteomes" id="UP000077266">
    <property type="component" value="Unassembled WGS sequence"/>
</dbReference>
<accession>A0A165IW43</accession>
<feature type="coiled-coil region" evidence="1">
    <location>
        <begin position="42"/>
        <end position="101"/>
    </location>
</feature>
<gene>
    <name evidence="2" type="ORF">EXIGLDRAFT_835369</name>
</gene>
<evidence type="ECO:0000313" key="2">
    <source>
        <dbReference type="EMBL" id="KZV93958.1"/>
    </source>
</evidence>
<keyword evidence="3" id="KW-1185">Reference proteome</keyword>
<protein>
    <submittedName>
        <fullName evidence="2">Uncharacterized protein</fullName>
    </submittedName>
</protein>
<evidence type="ECO:0000313" key="3">
    <source>
        <dbReference type="Proteomes" id="UP000077266"/>
    </source>
</evidence>
<dbReference type="OrthoDB" id="2269034at2759"/>
<name>A0A165IW43_EXIGL</name>
<dbReference type="AlphaFoldDB" id="A0A165IW43"/>
<dbReference type="EMBL" id="KV425981">
    <property type="protein sequence ID" value="KZV93958.1"/>
    <property type="molecule type" value="Genomic_DNA"/>
</dbReference>
<evidence type="ECO:0000256" key="1">
    <source>
        <dbReference type="SAM" id="Coils"/>
    </source>
</evidence>
<keyword evidence="1" id="KW-0175">Coiled coil</keyword>
<reference evidence="2 3" key="1">
    <citation type="journal article" date="2016" name="Mol. Biol. Evol.">
        <title>Comparative Genomics of Early-Diverging Mushroom-Forming Fungi Provides Insights into the Origins of Lignocellulose Decay Capabilities.</title>
        <authorList>
            <person name="Nagy L.G."/>
            <person name="Riley R."/>
            <person name="Tritt A."/>
            <person name="Adam C."/>
            <person name="Daum C."/>
            <person name="Floudas D."/>
            <person name="Sun H."/>
            <person name="Yadav J.S."/>
            <person name="Pangilinan J."/>
            <person name="Larsson K.H."/>
            <person name="Matsuura K."/>
            <person name="Barry K."/>
            <person name="Labutti K."/>
            <person name="Kuo R."/>
            <person name="Ohm R.A."/>
            <person name="Bhattacharya S.S."/>
            <person name="Shirouzu T."/>
            <person name="Yoshinaga Y."/>
            <person name="Martin F.M."/>
            <person name="Grigoriev I.V."/>
            <person name="Hibbett D.S."/>
        </authorList>
    </citation>
    <scope>NUCLEOTIDE SEQUENCE [LARGE SCALE GENOMIC DNA]</scope>
    <source>
        <strain evidence="2 3">HHB12029</strain>
    </source>
</reference>
<organism evidence="2 3">
    <name type="scientific">Exidia glandulosa HHB12029</name>
    <dbReference type="NCBI Taxonomy" id="1314781"/>
    <lineage>
        <taxon>Eukaryota</taxon>
        <taxon>Fungi</taxon>
        <taxon>Dikarya</taxon>
        <taxon>Basidiomycota</taxon>
        <taxon>Agaricomycotina</taxon>
        <taxon>Agaricomycetes</taxon>
        <taxon>Auriculariales</taxon>
        <taxon>Exidiaceae</taxon>
        <taxon>Exidia</taxon>
    </lineage>
</organism>